<dbReference type="InterPro" id="IPR058579">
    <property type="entry name" value="IspG_C"/>
</dbReference>
<accession>A0A7Y6B540</accession>
<comment type="cofactor">
    <cofactor evidence="7">
        <name>[4Fe-4S] cluster</name>
        <dbReference type="ChEBI" id="CHEBI:49883"/>
    </cofactor>
    <text evidence="7">Binds 1 [4Fe-4S] cluster.</text>
</comment>
<dbReference type="HAMAP" id="MF_00159">
    <property type="entry name" value="IspG"/>
    <property type="match status" value="1"/>
</dbReference>
<dbReference type="NCBIfam" id="NF001540">
    <property type="entry name" value="PRK00366.1"/>
    <property type="match status" value="1"/>
</dbReference>
<dbReference type="Pfam" id="PF04551">
    <property type="entry name" value="GcpE"/>
    <property type="match status" value="1"/>
</dbReference>
<keyword evidence="6 7" id="KW-0414">Isoprene biosynthesis</keyword>
<dbReference type="Gene3D" id="3.30.413.10">
    <property type="entry name" value="Sulfite Reductase Hemoprotein, domain 1"/>
    <property type="match status" value="1"/>
</dbReference>
<feature type="binding site" evidence="7">
    <location>
        <position position="272"/>
    </location>
    <ligand>
        <name>[4Fe-4S] cluster</name>
        <dbReference type="ChEBI" id="CHEBI:49883"/>
    </ligand>
</feature>
<evidence type="ECO:0000256" key="3">
    <source>
        <dbReference type="ARBA" id="ARBA00023002"/>
    </source>
</evidence>
<keyword evidence="11" id="KW-1185">Reference proteome</keyword>
<keyword evidence="2 7" id="KW-0479">Metal-binding</keyword>
<keyword evidence="4 7" id="KW-0408">Iron</keyword>
<dbReference type="SUPFAM" id="SSF51412">
    <property type="entry name" value="Inosine monophosphate dehydrogenase (IMPDH)"/>
    <property type="match status" value="1"/>
</dbReference>
<reference evidence="10 11" key="1">
    <citation type="submission" date="2020-05" db="EMBL/GenBank/DDBJ databases">
        <title>Genome Sequencing of Type Strains.</title>
        <authorList>
            <person name="Lemaire J.F."/>
            <person name="Inderbitzin P."/>
            <person name="Gregorio O.A."/>
            <person name="Collins S.B."/>
            <person name="Wespe N."/>
            <person name="Knight-Connoni V."/>
        </authorList>
    </citation>
    <scope>NUCLEOTIDE SEQUENCE [LARGE SCALE GENOMIC DNA]</scope>
    <source>
        <strain evidence="10 11">DSM 100049</strain>
    </source>
</reference>
<comment type="function">
    <text evidence="7">Converts 2C-methyl-D-erythritol 2,4-cyclodiphosphate (ME-2,4cPP) into 1-hydroxy-2-methyl-2-(E)-butenyl 4-diphosphate.</text>
</comment>
<dbReference type="EMBL" id="JABMCH010000058">
    <property type="protein sequence ID" value="NUU46592.1"/>
    <property type="molecule type" value="Genomic_DNA"/>
</dbReference>
<comment type="caution">
    <text evidence="10">The sequence shown here is derived from an EMBL/GenBank/DDBJ whole genome shotgun (WGS) entry which is preliminary data.</text>
</comment>
<keyword evidence="5 7" id="KW-0411">Iron-sulfur</keyword>
<dbReference type="GO" id="GO:0016114">
    <property type="term" value="P:terpenoid biosynthetic process"/>
    <property type="evidence" value="ECO:0007669"/>
    <property type="project" value="InterPro"/>
</dbReference>
<dbReference type="FunFam" id="3.20.20.20:FF:000001">
    <property type="entry name" value="4-hydroxy-3-methylbut-2-en-1-yl diphosphate synthase (flavodoxin)"/>
    <property type="match status" value="1"/>
</dbReference>
<evidence type="ECO:0000256" key="5">
    <source>
        <dbReference type="ARBA" id="ARBA00023014"/>
    </source>
</evidence>
<evidence type="ECO:0000259" key="9">
    <source>
        <dbReference type="Pfam" id="PF26540"/>
    </source>
</evidence>
<dbReference type="InterPro" id="IPR011005">
    <property type="entry name" value="Dihydropteroate_synth-like_sf"/>
</dbReference>
<evidence type="ECO:0000313" key="11">
    <source>
        <dbReference type="Proteomes" id="UP000536441"/>
    </source>
</evidence>
<comment type="similarity">
    <text evidence="7">Belongs to the IspG family.</text>
</comment>
<evidence type="ECO:0000259" key="8">
    <source>
        <dbReference type="Pfam" id="PF04551"/>
    </source>
</evidence>
<evidence type="ECO:0000256" key="4">
    <source>
        <dbReference type="ARBA" id="ARBA00023004"/>
    </source>
</evidence>
<dbReference type="AlphaFoldDB" id="A0A7Y6B540"/>
<dbReference type="InterPro" id="IPR004588">
    <property type="entry name" value="IspG_bac-typ"/>
</dbReference>
<dbReference type="PIRSF" id="PIRSF004640">
    <property type="entry name" value="IspG"/>
    <property type="match status" value="1"/>
</dbReference>
<feature type="binding site" evidence="7">
    <location>
        <position position="314"/>
    </location>
    <ligand>
        <name>[4Fe-4S] cluster</name>
        <dbReference type="ChEBI" id="CHEBI:49883"/>
    </ligand>
</feature>
<comment type="catalytic activity">
    <reaction evidence="7">
        <text>(2E)-4-hydroxy-3-methylbut-2-enyl diphosphate + oxidized [flavodoxin] + H2O + 2 H(+) = 2-C-methyl-D-erythritol 2,4-cyclic diphosphate + reduced [flavodoxin]</text>
        <dbReference type="Rhea" id="RHEA:43604"/>
        <dbReference type="Rhea" id="RHEA-COMP:10622"/>
        <dbReference type="Rhea" id="RHEA-COMP:10623"/>
        <dbReference type="ChEBI" id="CHEBI:15377"/>
        <dbReference type="ChEBI" id="CHEBI:15378"/>
        <dbReference type="ChEBI" id="CHEBI:57618"/>
        <dbReference type="ChEBI" id="CHEBI:58210"/>
        <dbReference type="ChEBI" id="CHEBI:58483"/>
        <dbReference type="ChEBI" id="CHEBI:128753"/>
        <dbReference type="EC" id="1.17.7.3"/>
    </reaction>
</comment>
<dbReference type="PANTHER" id="PTHR30454">
    <property type="entry name" value="4-HYDROXY-3-METHYLBUT-2-EN-1-YL DIPHOSPHATE SYNTHASE"/>
    <property type="match status" value="1"/>
</dbReference>
<dbReference type="SUPFAM" id="SSF56014">
    <property type="entry name" value="Nitrite and sulphite reductase 4Fe-4S domain-like"/>
    <property type="match status" value="1"/>
</dbReference>
<dbReference type="Gene3D" id="3.20.20.20">
    <property type="entry name" value="Dihydropteroate synthase-like"/>
    <property type="match status" value="1"/>
</dbReference>
<dbReference type="InterPro" id="IPR016425">
    <property type="entry name" value="IspG_bac"/>
</dbReference>
<dbReference type="GO" id="GO:0005506">
    <property type="term" value="F:iron ion binding"/>
    <property type="evidence" value="ECO:0007669"/>
    <property type="project" value="InterPro"/>
</dbReference>
<name>A0A7Y6B540_9SPHN</name>
<organism evidence="10 11">
    <name type="scientific">Sphingomonas zeae</name>
    <dbReference type="NCBI Taxonomy" id="1646122"/>
    <lineage>
        <taxon>Bacteria</taxon>
        <taxon>Pseudomonadati</taxon>
        <taxon>Pseudomonadota</taxon>
        <taxon>Alphaproteobacteria</taxon>
        <taxon>Sphingomonadales</taxon>
        <taxon>Sphingomonadaceae</taxon>
        <taxon>Sphingomonas</taxon>
    </lineage>
</organism>
<dbReference type="Proteomes" id="UP000536441">
    <property type="component" value="Unassembled WGS sequence"/>
</dbReference>
<dbReference type="GO" id="GO:0141197">
    <property type="term" value="F:4-hydroxy-3-methylbut-2-enyl-diphosphate synthase activity (flavodoxin)"/>
    <property type="evidence" value="ECO:0007669"/>
    <property type="project" value="UniProtKB-EC"/>
</dbReference>
<feature type="binding site" evidence="7">
    <location>
        <position position="275"/>
    </location>
    <ligand>
        <name>[4Fe-4S] cluster</name>
        <dbReference type="ChEBI" id="CHEBI:49883"/>
    </ligand>
</feature>
<proteinExistence type="inferred from homology"/>
<sequence>MSIRPWRDIVRRQSRQIMVGNVPVGGDAPVTVQTMTNTPTSDPVATINQIRRCEEAGADIIRVSCPDTDSTAALAKITKAARVPIVADIHFHYKRALEAADAGAACLRINPGNIGSSERVAEVVRAAKANGCAIRIGVNAGSLEKDLLEKYGEPCPEALVESALDHIKLLQDHDFHEYKVAVKASDVFLAVAAYQGLAEATDCPLHLGITEAGGLIGGTVKSSIGIGSLLWFGIGDTIRVSLSAEPEEEVRVGFEILKALGIRNRGVRVVSCPSCARQGFDVIRTVQVLEERLQHIRTPMSLSVLGCVVNGPGEARETDIGVTGGGNGKHMVYLSGLTDHTVEDADMVEHIVKLVEAKAAELEAADVAKAAIAAE</sequence>
<feature type="domain" description="IspG TIM-barrel" evidence="8">
    <location>
        <begin position="14"/>
        <end position="253"/>
    </location>
</feature>
<dbReference type="RefSeq" id="WP_175311228.1">
    <property type="nucleotide sequence ID" value="NZ_CBCRYR010000081.1"/>
</dbReference>
<feature type="binding site" evidence="7">
    <location>
        <position position="307"/>
    </location>
    <ligand>
        <name>[4Fe-4S] cluster</name>
        <dbReference type="ChEBI" id="CHEBI:49883"/>
    </ligand>
</feature>
<protein>
    <recommendedName>
        <fullName evidence="7">4-hydroxy-3-methylbut-2-en-1-yl diphosphate synthase (flavodoxin)</fullName>
        <ecNumber evidence="7">1.17.7.3</ecNumber>
    </recommendedName>
    <alternativeName>
        <fullName evidence="7">1-hydroxy-2-methyl-2-(E)-butenyl 4-diphosphate synthase</fullName>
    </alternativeName>
</protein>
<dbReference type="PANTHER" id="PTHR30454:SF0">
    <property type="entry name" value="4-HYDROXY-3-METHYLBUT-2-EN-1-YL DIPHOSPHATE SYNTHASE (FERREDOXIN), CHLOROPLASTIC"/>
    <property type="match status" value="1"/>
</dbReference>
<dbReference type="GO" id="GO:0019288">
    <property type="term" value="P:isopentenyl diphosphate biosynthetic process, methylerythritol 4-phosphate pathway"/>
    <property type="evidence" value="ECO:0007669"/>
    <property type="project" value="UniProtKB-UniRule"/>
</dbReference>
<keyword evidence="1 7" id="KW-0004">4Fe-4S</keyword>
<evidence type="ECO:0000256" key="6">
    <source>
        <dbReference type="ARBA" id="ARBA00023229"/>
    </source>
</evidence>
<evidence type="ECO:0000313" key="10">
    <source>
        <dbReference type="EMBL" id="NUU46592.1"/>
    </source>
</evidence>
<dbReference type="InterPro" id="IPR045854">
    <property type="entry name" value="NO2/SO3_Rdtase_4Fe4S_sf"/>
</dbReference>
<dbReference type="GO" id="GO:0046429">
    <property type="term" value="F:4-hydroxy-3-methylbut-2-en-1-yl diphosphate synthase activity (ferredoxin)"/>
    <property type="evidence" value="ECO:0007669"/>
    <property type="project" value="UniProtKB-UniRule"/>
</dbReference>
<dbReference type="Pfam" id="PF26540">
    <property type="entry name" value="GcpE_C"/>
    <property type="match status" value="1"/>
</dbReference>
<dbReference type="UniPathway" id="UPA00056">
    <property type="reaction ID" value="UER00096"/>
</dbReference>
<evidence type="ECO:0000256" key="1">
    <source>
        <dbReference type="ARBA" id="ARBA00022485"/>
    </source>
</evidence>
<comment type="pathway">
    <text evidence="7">Isoprenoid biosynthesis; isopentenyl diphosphate biosynthesis via DXP pathway; isopentenyl diphosphate from 1-deoxy-D-xylulose 5-phosphate: step 5/6.</text>
</comment>
<dbReference type="EC" id="1.17.7.3" evidence="7"/>
<dbReference type="NCBIfam" id="TIGR00612">
    <property type="entry name" value="ispG_gcpE"/>
    <property type="match status" value="1"/>
</dbReference>
<keyword evidence="3 7" id="KW-0560">Oxidoreductase</keyword>
<evidence type="ECO:0000256" key="7">
    <source>
        <dbReference type="HAMAP-Rule" id="MF_00159"/>
    </source>
</evidence>
<feature type="domain" description="IspG C-terminal" evidence="9">
    <location>
        <begin position="269"/>
        <end position="356"/>
    </location>
</feature>
<gene>
    <name evidence="7 10" type="primary">ispG</name>
    <name evidence="10" type="synonym">gcpE</name>
    <name evidence="10" type="ORF">HP438_06335</name>
</gene>
<evidence type="ECO:0000256" key="2">
    <source>
        <dbReference type="ARBA" id="ARBA00022723"/>
    </source>
</evidence>
<dbReference type="InterPro" id="IPR058578">
    <property type="entry name" value="IspG_TIM"/>
</dbReference>
<dbReference type="GO" id="GO:0051539">
    <property type="term" value="F:4 iron, 4 sulfur cluster binding"/>
    <property type="evidence" value="ECO:0007669"/>
    <property type="project" value="UniProtKB-UniRule"/>
</dbReference>